<reference evidence="4" key="1">
    <citation type="submission" date="2016-11" db="UniProtKB">
        <authorList>
            <consortium name="WormBaseParasite"/>
        </authorList>
    </citation>
    <scope>IDENTIFICATION</scope>
</reference>
<dbReference type="PANTHER" id="PTHR21453">
    <property type="entry name" value="DUF19 DOMAIN-CONTAINING PROTEIN-RELATED-RELATED"/>
    <property type="match status" value="1"/>
</dbReference>
<proteinExistence type="predicted"/>
<dbReference type="WBParaSite" id="Csp11.Scaffold630.g21691.t1">
    <property type="protein sequence ID" value="Csp11.Scaffold630.g21691.t1"/>
    <property type="gene ID" value="Csp11.Scaffold630.g21691"/>
</dbReference>
<evidence type="ECO:0000256" key="1">
    <source>
        <dbReference type="SAM" id="SignalP"/>
    </source>
</evidence>
<keyword evidence="3" id="KW-1185">Reference proteome</keyword>
<dbReference type="eggNOG" id="ENOG502R199">
    <property type="taxonomic scope" value="Eukaryota"/>
</dbReference>
<dbReference type="Pfam" id="PF01579">
    <property type="entry name" value="DUF19"/>
    <property type="match status" value="1"/>
</dbReference>
<sequence length="166" mass="19104">MLKASILLLLLVGLSHQATVTPCGVPSLRDDMKCFMQLVDFLKNSFLVILKSTDRARDFKNSCDSLQNCYSSLECRKNDPNVMDLQRKVNTYCDSMLYISTDFVECNKKLDQKRSQCWSTYFPAPDRSCSNVFGQEDCVKREIIETCGQQDWIGFRDVRNKNLKVS</sequence>
<name>A0A1I7V2B4_9PELO</name>
<keyword evidence="1" id="KW-0732">Signal</keyword>
<evidence type="ECO:0000313" key="4">
    <source>
        <dbReference type="WBParaSite" id="Csp11.Scaffold630.g21691.t1"/>
    </source>
</evidence>
<dbReference type="InterPro" id="IPR002542">
    <property type="entry name" value="T20D4.11-like_dom"/>
</dbReference>
<evidence type="ECO:0000259" key="2">
    <source>
        <dbReference type="Pfam" id="PF01579"/>
    </source>
</evidence>
<dbReference type="Proteomes" id="UP000095282">
    <property type="component" value="Unplaced"/>
</dbReference>
<accession>A0A1I7V2B4</accession>
<dbReference type="InterPro" id="IPR016638">
    <property type="entry name" value="UPF0376"/>
</dbReference>
<feature type="signal peptide" evidence="1">
    <location>
        <begin position="1"/>
        <end position="17"/>
    </location>
</feature>
<dbReference type="PIRSF" id="PIRSF015697">
    <property type="entry name" value="UCP015697"/>
    <property type="match status" value="1"/>
</dbReference>
<organism evidence="3 4">
    <name type="scientific">Caenorhabditis tropicalis</name>
    <dbReference type="NCBI Taxonomy" id="1561998"/>
    <lineage>
        <taxon>Eukaryota</taxon>
        <taxon>Metazoa</taxon>
        <taxon>Ecdysozoa</taxon>
        <taxon>Nematoda</taxon>
        <taxon>Chromadorea</taxon>
        <taxon>Rhabditida</taxon>
        <taxon>Rhabditina</taxon>
        <taxon>Rhabditomorpha</taxon>
        <taxon>Rhabditoidea</taxon>
        <taxon>Rhabditidae</taxon>
        <taxon>Peloderinae</taxon>
        <taxon>Caenorhabditis</taxon>
    </lineage>
</organism>
<dbReference type="AlphaFoldDB" id="A0A1I7V2B4"/>
<dbReference type="PANTHER" id="PTHR21453:SF28">
    <property type="entry name" value="DUF19 DOMAIN-CONTAINING PROTEIN-RELATED"/>
    <property type="match status" value="1"/>
</dbReference>
<evidence type="ECO:0000313" key="3">
    <source>
        <dbReference type="Proteomes" id="UP000095282"/>
    </source>
</evidence>
<protein>
    <submittedName>
        <fullName evidence="4">DUF19 domain-containing protein</fullName>
    </submittedName>
</protein>
<feature type="chain" id="PRO_5009309668" evidence="1">
    <location>
        <begin position="18"/>
        <end position="166"/>
    </location>
</feature>
<feature type="domain" description="T20D4.11-like" evidence="2">
    <location>
        <begin position="27"/>
        <end position="161"/>
    </location>
</feature>